<dbReference type="Proteomes" id="UP000595703">
    <property type="component" value="Chromosome"/>
</dbReference>
<dbReference type="EMBL" id="AB568601">
    <property type="protein sequence ID" value="BAK64652.1"/>
    <property type="molecule type" value="Genomic_DNA"/>
</dbReference>
<evidence type="ECO:0000256" key="1">
    <source>
        <dbReference type="SAM" id="MobiDB-lite"/>
    </source>
</evidence>
<evidence type="ECO:0008006" key="5">
    <source>
        <dbReference type="Google" id="ProtNLM"/>
    </source>
</evidence>
<gene>
    <name evidence="3" type="ORF">RVR_8664</name>
</gene>
<dbReference type="EMBL" id="AP018365">
    <property type="protein sequence ID" value="BBB01309.1"/>
    <property type="molecule type" value="Genomic_DNA"/>
</dbReference>
<name>G1UDV6_9ACTN</name>
<evidence type="ECO:0000313" key="4">
    <source>
        <dbReference type="Proteomes" id="UP000595703"/>
    </source>
</evidence>
<dbReference type="RefSeq" id="WP_237405066.1">
    <property type="nucleotide sequence ID" value="NZ_AP018365.1"/>
</dbReference>
<proteinExistence type="predicted"/>
<feature type="region of interest" description="Disordered" evidence="1">
    <location>
        <begin position="176"/>
        <end position="207"/>
    </location>
</feature>
<reference evidence="2 4" key="3">
    <citation type="journal article" date="2011" name="Nat. Chem. Biol.">
        <title>Reveromycin A biosynthesis uses RevG and RevJ for stereospecific spiroacetal formation.</title>
        <authorList>
            <person name="Takahashi S."/>
            <person name="Toyoda A."/>
            <person name="Sekiyama Y."/>
            <person name="Takagi H."/>
            <person name="Nogawa T."/>
            <person name="Uramoto M."/>
            <person name="Suzuki R."/>
            <person name="Koshino H."/>
            <person name="Kumano T."/>
            <person name="Panthee S."/>
            <person name="Dairi T."/>
            <person name="Ishikawa J."/>
            <person name="Ikeda H."/>
            <person name="Sakaki Y."/>
            <person name="Osada H."/>
        </authorList>
    </citation>
    <scope>NUCLEOTIDE SEQUENCE</scope>
    <source>
        <strain evidence="2 4">SN-593</strain>
    </source>
</reference>
<protein>
    <recommendedName>
        <fullName evidence="5">4,5-dihydroxyphthalate decarboxylase</fullName>
    </recommendedName>
</protein>
<dbReference type="AlphaFoldDB" id="G1UDV6"/>
<reference evidence="3 4" key="4">
    <citation type="journal article" date="2020" name="Sci. Rep.">
        <title>beta-carboline chemical signals induce reveromycin production through a LuxR family regulator in Streptomyces sp. SN-593.</title>
        <authorList>
            <person name="Panthee S."/>
            <person name="Kito N."/>
            <person name="Hayashi T."/>
            <person name="Shimizu T."/>
            <person name="Ishikawa J."/>
            <person name="Hamamoto H."/>
            <person name="Osada H."/>
            <person name="Takahashi S."/>
        </authorList>
    </citation>
    <scope>NUCLEOTIDE SEQUENCE [LARGE SCALE GENOMIC DNA]</scope>
    <source>
        <strain evidence="3 4">SN-593</strain>
    </source>
</reference>
<accession>G1UDV6</accession>
<organism evidence="2">
    <name type="scientific">Actinacidiphila reveromycinica</name>
    <dbReference type="NCBI Taxonomy" id="659352"/>
    <lineage>
        <taxon>Bacteria</taxon>
        <taxon>Bacillati</taxon>
        <taxon>Actinomycetota</taxon>
        <taxon>Actinomycetes</taxon>
        <taxon>Kitasatosporales</taxon>
        <taxon>Streptomycetaceae</taxon>
        <taxon>Actinacidiphila</taxon>
    </lineage>
</organism>
<dbReference type="KEGG" id="arev:RVR_8664"/>
<sequence length="325" mass="34822">MSSLKSTFTVYPHTRALAEGAVELPGGPLEFVPTKPIIRAYREMVRELAYDVCELAPTTYLMARAAGVPVIAVPVFTKRLFHHGHIRCHAASGIRVPGDLVGRTVGVRAYSVTTGVWVRGLLSDDFGVDPAEVRWVTDDEEHVASYVAPPNVSAVAPGESLVDLLDQGRIDAALTGNAGVGRKGAPKDGWTTGDSGPRPAAEPPYSLFGTPEPLERDWYRRTGVYPIHGVIVVREELVRDNPRLATDLYAAFAAAKRAAGAGRAELVAALAAGAAVPDDEDPIPYGVEPNARSLEALIRYAREQHLLDTPVSVEEIFAPGDYPTA</sequence>
<reference evidence="3 4" key="2">
    <citation type="journal article" date="2011" name="J. Antibiot.">
        <title>Furaquinocins I and J: novel polyketide isoprenoid hybrid compounds from Streptomyces reveromyceticus SN-593.</title>
        <authorList>
            <person name="Panthee S."/>
            <person name="Takahashi S."/>
            <person name="Takagi H."/>
            <person name="Nogawa T."/>
            <person name="Oowada E."/>
            <person name="Uramoto M."/>
            <person name="Osada H."/>
        </authorList>
    </citation>
    <scope>NUCLEOTIDE SEQUENCE [LARGE SCALE GENOMIC DNA]</scope>
    <source>
        <strain evidence="3 4">SN-593</strain>
    </source>
</reference>
<evidence type="ECO:0000313" key="2">
    <source>
        <dbReference type="EMBL" id="BAK64652.1"/>
    </source>
</evidence>
<keyword evidence="4" id="KW-1185">Reference proteome</keyword>
<reference evidence="3 4" key="1">
    <citation type="journal article" date="2010" name="J. Bacteriol.">
        <title>Biochemical characterization of a novel indole prenyltransferase from Streptomyces sp. SN-593.</title>
        <authorList>
            <person name="Takahashi S."/>
            <person name="Takagi H."/>
            <person name="Toyoda A."/>
            <person name="Uramoto M."/>
            <person name="Nogawa T."/>
            <person name="Ueki M."/>
            <person name="Sakaki Y."/>
            <person name="Osada H."/>
        </authorList>
    </citation>
    <scope>NUCLEOTIDE SEQUENCE [LARGE SCALE GENOMIC DNA]</scope>
    <source>
        <strain evidence="3 4">SN-593</strain>
    </source>
</reference>
<dbReference type="Gene3D" id="3.40.190.10">
    <property type="entry name" value="Periplasmic binding protein-like II"/>
    <property type="match status" value="1"/>
</dbReference>
<evidence type="ECO:0000313" key="3">
    <source>
        <dbReference type="EMBL" id="BBB01309.1"/>
    </source>
</evidence>
<dbReference type="SUPFAM" id="SSF53850">
    <property type="entry name" value="Periplasmic binding protein-like II"/>
    <property type="match status" value="1"/>
</dbReference>